<gene>
    <name evidence="1" type="ORF">NCTC9177_06047</name>
</gene>
<organism evidence="1 2">
    <name type="scientific">Klebsiella variicola</name>
    <dbReference type="NCBI Taxonomy" id="244366"/>
    <lineage>
        <taxon>Bacteria</taxon>
        <taxon>Pseudomonadati</taxon>
        <taxon>Pseudomonadota</taxon>
        <taxon>Gammaproteobacteria</taxon>
        <taxon>Enterobacterales</taxon>
        <taxon>Enterobacteriaceae</taxon>
        <taxon>Klebsiella/Raoultella group</taxon>
        <taxon>Klebsiella</taxon>
        <taxon>Klebsiella pneumoniae complex</taxon>
    </lineage>
</organism>
<proteinExistence type="predicted"/>
<name>A0A7H4MP66_KLEVA</name>
<accession>A0A7H4MP66</accession>
<dbReference type="Proteomes" id="UP000254545">
    <property type="component" value="Unassembled WGS sequence"/>
</dbReference>
<protein>
    <submittedName>
        <fullName evidence="1">Uncharacterized protein</fullName>
    </submittedName>
</protein>
<evidence type="ECO:0000313" key="2">
    <source>
        <dbReference type="Proteomes" id="UP000254545"/>
    </source>
</evidence>
<dbReference type="RefSeq" id="WP_032412789.1">
    <property type="nucleotide sequence ID" value="NZ_CAAHGL010000020.1"/>
</dbReference>
<sequence>MGTAIMAAGTDASAYANNYLPPVTGPLAWANLESDLLPAGRRLKNFGSLGGTFALSGIAQLVAKGVAAAAGTESRLTLGTFTPDAYTFIVLVDVGPDAGILRHRNIRISTNASKKLQRVMDAGTSVSDITAPATGAFAVFLCGDSTGHAFGIVTASGIQKSTSTAVNSGTTATWMGGTNQAGLAAAWAGYGSAFYDRKLSDSEMERVAERLIKRARYLGVTVNG</sequence>
<dbReference type="AlphaFoldDB" id="A0A7H4MP66"/>
<evidence type="ECO:0000313" key="1">
    <source>
        <dbReference type="EMBL" id="STS92116.1"/>
    </source>
</evidence>
<comment type="caution">
    <text evidence="1">The sequence shown here is derived from an EMBL/GenBank/DDBJ whole genome shotgun (WGS) entry which is preliminary data.</text>
</comment>
<dbReference type="EMBL" id="UGKR01000003">
    <property type="protein sequence ID" value="STS92116.1"/>
    <property type="molecule type" value="Genomic_DNA"/>
</dbReference>
<reference evidence="1 2" key="1">
    <citation type="submission" date="2018-06" db="EMBL/GenBank/DDBJ databases">
        <authorList>
            <consortium name="Pathogen Informatics"/>
            <person name="Doyle S."/>
        </authorList>
    </citation>
    <scope>NUCLEOTIDE SEQUENCE [LARGE SCALE GENOMIC DNA]</scope>
    <source>
        <strain evidence="1 2">NCTC9177</strain>
    </source>
</reference>